<evidence type="ECO:0000313" key="3">
    <source>
        <dbReference type="Proteomes" id="UP000316079"/>
    </source>
</evidence>
<keyword evidence="3" id="KW-1185">Reference proteome</keyword>
<dbReference type="EMBL" id="SRMA01026989">
    <property type="protein sequence ID" value="TRY64554.1"/>
    <property type="molecule type" value="Genomic_DNA"/>
</dbReference>
<organism evidence="2 3">
    <name type="scientific">Danionella cerebrum</name>
    <dbReference type="NCBI Taxonomy" id="2873325"/>
    <lineage>
        <taxon>Eukaryota</taxon>
        <taxon>Metazoa</taxon>
        <taxon>Chordata</taxon>
        <taxon>Craniata</taxon>
        <taxon>Vertebrata</taxon>
        <taxon>Euteleostomi</taxon>
        <taxon>Actinopterygii</taxon>
        <taxon>Neopterygii</taxon>
        <taxon>Teleostei</taxon>
        <taxon>Ostariophysi</taxon>
        <taxon>Cypriniformes</taxon>
        <taxon>Danionidae</taxon>
        <taxon>Danioninae</taxon>
        <taxon>Danionella</taxon>
    </lineage>
</organism>
<feature type="region of interest" description="Disordered" evidence="1">
    <location>
        <begin position="91"/>
        <end position="111"/>
    </location>
</feature>
<reference evidence="2 3" key="1">
    <citation type="journal article" date="2019" name="Sci. Data">
        <title>Hybrid genome assembly and annotation of Danionella translucida.</title>
        <authorList>
            <person name="Kadobianskyi M."/>
            <person name="Schulze L."/>
            <person name="Schuelke M."/>
            <person name="Judkewitz B."/>
        </authorList>
    </citation>
    <scope>NUCLEOTIDE SEQUENCE [LARGE SCALE GENOMIC DNA]</scope>
    <source>
        <strain evidence="2 3">Bolton</strain>
    </source>
</reference>
<gene>
    <name evidence="2" type="ORF">DNTS_008229</name>
</gene>
<comment type="caution">
    <text evidence="2">The sequence shown here is derived from an EMBL/GenBank/DDBJ whole genome shotgun (WGS) entry which is preliminary data.</text>
</comment>
<dbReference type="Proteomes" id="UP000316079">
    <property type="component" value="Unassembled WGS sequence"/>
</dbReference>
<name>A0A553NGH6_9TELE</name>
<feature type="compositionally biased region" description="Basic and acidic residues" evidence="1">
    <location>
        <begin position="54"/>
        <end position="67"/>
    </location>
</feature>
<dbReference type="AlphaFoldDB" id="A0A553NGH6"/>
<feature type="region of interest" description="Disordered" evidence="1">
    <location>
        <begin position="1"/>
        <end position="67"/>
    </location>
</feature>
<evidence type="ECO:0000256" key="1">
    <source>
        <dbReference type="SAM" id="MobiDB-lite"/>
    </source>
</evidence>
<evidence type="ECO:0000313" key="2">
    <source>
        <dbReference type="EMBL" id="TRY64554.1"/>
    </source>
</evidence>
<accession>A0A553NGH6</accession>
<sequence length="165" mass="18751">MSQNSCSHRLSEKSLSRTTRPLSLVIKTCRSPPTETLCHEQLDHSPGGQRGRKRERDEERERKRERGVERFQQLCAVRVVDCKDVSAGAEQVYGSPRESSAGPREELHQTSGRCEQGLFVQRPLTPTEDIIRAKPQICRMLQETLSHLSVLDIKHSAEMLFLICA</sequence>
<proteinExistence type="predicted"/>
<protein>
    <submittedName>
        <fullName evidence="2">Uncharacterized protein</fullName>
    </submittedName>
</protein>